<dbReference type="Pfam" id="PF16242">
    <property type="entry name" value="Pyrid_ox_like"/>
    <property type="match status" value="1"/>
</dbReference>
<dbReference type="EMBL" id="JBHSDH010000006">
    <property type="protein sequence ID" value="MFC4290977.1"/>
    <property type="molecule type" value="Genomic_DNA"/>
</dbReference>
<protein>
    <submittedName>
        <fullName evidence="2">Pyridoxamine 5'-phosphate oxidase family protein</fullName>
    </submittedName>
</protein>
<dbReference type="Gene3D" id="2.30.110.10">
    <property type="entry name" value="Electron Transport, Fmn-binding Protein, Chain A"/>
    <property type="match status" value="1"/>
</dbReference>
<evidence type="ECO:0000313" key="2">
    <source>
        <dbReference type="EMBL" id="MFC4290977.1"/>
    </source>
</evidence>
<dbReference type="Proteomes" id="UP001595887">
    <property type="component" value="Unassembled WGS sequence"/>
</dbReference>
<dbReference type="SUPFAM" id="SSF50475">
    <property type="entry name" value="FMN-binding split barrel"/>
    <property type="match status" value="1"/>
</dbReference>
<comment type="caution">
    <text evidence="2">The sequence shown here is derived from an EMBL/GenBank/DDBJ whole genome shotgun (WGS) entry which is preliminary data.</text>
</comment>
<name>A0ABV8RDG1_9SPHN</name>
<feature type="domain" description="General stress protein FMN-binding split barrel" evidence="1">
    <location>
        <begin position="5"/>
        <end position="102"/>
    </location>
</feature>
<dbReference type="InterPro" id="IPR012349">
    <property type="entry name" value="Split_barrel_FMN-bd"/>
</dbReference>
<dbReference type="RefSeq" id="WP_381420578.1">
    <property type="nucleotide sequence ID" value="NZ_JBHSDH010000006.1"/>
</dbReference>
<dbReference type="InterPro" id="IPR038725">
    <property type="entry name" value="YdaG_split_barrel_FMN-bd"/>
</dbReference>
<evidence type="ECO:0000313" key="3">
    <source>
        <dbReference type="Proteomes" id="UP001595887"/>
    </source>
</evidence>
<dbReference type="PANTHER" id="PTHR34818">
    <property type="entry name" value="PROTEIN BLI-3"/>
    <property type="match status" value="1"/>
</dbReference>
<reference evidence="3" key="1">
    <citation type="journal article" date="2019" name="Int. J. Syst. Evol. Microbiol.">
        <title>The Global Catalogue of Microorganisms (GCM) 10K type strain sequencing project: providing services to taxonomists for standard genome sequencing and annotation.</title>
        <authorList>
            <consortium name="The Broad Institute Genomics Platform"/>
            <consortium name="The Broad Institute Genome Sequencing Center for Infectious Disease"/>
            <person name="Wu L."/>
            <person name="Ma J."/>
        </authorList>
    </citation>
    <scope>NUCLEOTIDE SEQUENCE [LARGE SCALE GENOMIC DNA]</scope>
    <source>
        <strain evidence="3">CECT 8531</strain>
    </source>
</reference>
<keyword evidence="3" id="KW-1185">Reference proteome</keyword>
<evidence type="ECO:0000259" key="1">
    <source>
        <dbReference type="Pfam" id="PF16242"/>
    </source>
</evidence>
<accession>A0ABV8RDG1</accession>
<gene>
    <name evidence="2" type="ORF">ACFOWX_00925</name>
</gene>
<proteinExistence type="predicted"/>
<dbReference type="InterPro" id="IPR052917">
    <property type="entry name" value="Stress-Dev_Protein"/>
</dbReference>
<dbReference type="PANTHER" id="PTHR34818:SF1">
    <property type="entry name" value="PROTEIN BLI-3"/>
    <property type="match status" value="1"/>
</dbReference>
<sequence>MQATTEKLYDMIDDIGTAMLTTERAGMIRSRPMRGKLYRESGEIWFLTKAGEGKADEISDENNSALIYACPEKETYVSVTGRAYMRRNQAKIDDLWGPWAEA</sequence>
<organism evidence="2 3">
    <name type="scientific">Sphingorhabdus arenilitoris</name>
    <dbReference type="NCBI Taxonomy" id="1490041"/>
    <lineage>
        <taxon>Bacteria</taxon>
        <taxon>Pseudomonadati</taxon>
        <taxon>Pseudomonadota</taxon>
        <taxon>Alphaproteobacteria</taxon>
        <taxon>Sphingomonadales</taxon>
        <taxon>Sphingomonadaceae</taxon>
        <taxon>Sphingorhabdus</taxon>
    </lineage>
</organism>